<dbReference type="InterPro" id="IPR052348">
    <property type="entry name" value="Metallopeptidase_M50B"/>
</dbReference>
<proteinExistence type="inferred from homology"/>
<dbReference type="GO" id="GO:0006508">
    <property type="term" value="P:proteolysis"/>
    <property type="evidence" value="ECO:0007669"/>
    <property type="project" value="UniProtKB-KW"/>
</dbReference>
<evidence type="ECO:0000256" key="11">
    <source>
        <dbReference type="ARBA" id="ARBA00023049"/>
    </source>
</evidence>
<evidence type="ECO:0000313" key="15">
    <source>
        <dbReference type="Proteomes" id="UP001204151"/>
    </source>
</evidence>
<evidence type="ECO:0000256" key="5">
    <source>
        <dbReference type="ARBA" id="ARBA00022670"/>
    </source>
</evidence>
<feature type="transmembrane region" description="Helical" evidence="13">
    <location>
        <begin position="139"/>
        <end position="161"/>
    </location>
</feature>
<protein>
    <submittedName>
        <fullName evidence="14">Site-2 protease family protein</fullName>
    </submittedName>
</protein>
<organism evidence="14 15">
    <name type="scientific">Massilia pinisoli</name>
    <dbReference type="NCBI Taxonomy" id="1772194"/>
    <lineage>
        <taxon>Bacteria</taxon>
        <taxon>Pseudomonadati</taxon>
        <taxon>Pseudomonadota</taxon>
        <taxon>Betaproteobacteria</taxon>
        <taxon>Burkholderiales</taxon>
        <taxon>Oxalobacteraceae</taxon>
        <taxon>Telluria group</taxon>
        <taxon>Massilia</taxon>
    </lineage>
</organism>
<comment type="cofactor">
    <cofactor evidence="1">
        <name>Zn(2+)</name>
        <dbReference type="ChEBI" id="CHEBI:29105"/>
    </cofactor>
</comment>
<evidence type="ECO:0000313" key="14">
    <source>
        <dbReference type="EMBL" id="MCS0581520.1"/>
    </source>
</evidence>
<dbReference type="Proteomes" id="UP001204151">
    <property type="component" value="Unassembled WGS sequence"/>
</dbReference>
<evidence type="ECO:0000256" key="3">
    <source>
        <dbReference type="ARBA" id="ARBA00007931"/>
    </source>
</evidence>
<comment type="caution">
    <text evidence="14">The sequence shown here is derived from an EMBL/GenBank/DDBJ whole genome shotgun (WGS) entry which is preliminary data.</text>
</comment>
<dbReference type="PANTHER" id="PTHR35864">
    <property type="entry name" value="ZINC METALLOPROTEASE MJ0611-RELATED"/>
    <property type="match status" value="1"/>
</dbReference>
<keyword evidence="6 13" id="KW-0812">Transmembrane</keyword>
<feature type="transmembrane region" description="Helical" evidence="13">
    <location>
        <begin position="51"/>
        <end position="72"/>
    </location>
</feature>
<keyword evidence="15" id="KW-1185">Reference proteome</keyword>
<keyword evidence="7" id="KW-0479">Metal-binding</keyword>
<evidence type="ECO:0000256" key="2">
    <source>
        <dbReference type="ARBA" id="ARBA00004651"/>
    </source>
</evidence>
<gene>
    <name evidence="14" type="ORF">NX784_07945</name>
</gene>
<keyword evidence="9" id="KW-0862">Zinc</keyword>
<sequence>MDELIRNLAVYALPVLFAITMHDAAQAFVAKRFGDNTAHAAGRTTLNPLAHIDPVGTILIPVVMYLMSGFVFGYAKPLPINYGQMRHPKRDMAWVALSGPGANFLMALIWVLLGIFLDYFSVQESFPHLVADAGLKTNLWLMAFNLLPIPSMDGGRVLFSILPHKAAFQFARLEPYSFIILLALIFLPRIGFPNVIGYWLFFVELIAKLLLHLIVSPLNILLT</sequence>
<dbReference type="CDD" id="cd06158">
    <property type="entry name" value="S2P-M50_like_1"/>
    <property type="match status" value="1"/>
</dbReference>
<feature type="transmembrane region" description="Helical" evidence="13">
    <location>
        <begin position="93"/>
        <end position="119"/>
    </location>
</feature>
<keyword evidence="5 14" id="KW-0645">Protease</keyword>
<dbReference type="InterPro" id="IPR044537">
    <property type="entry name" value="Rip2-like"/>
</dbReference>
<evidence type="ECO:0000256" key="6">
    <source>
        <dbReference type="ARBA" id="ARBA00022692"/>
    </source>
</evidence>
<dbReference type="RefSeq" id="WP_258816113.1">
    <property type="nucleotide sequence ID" value="NZ_JANUGW010000004.1"/>
</dbReference>
<keyword evidence="12 13" id="KW-0472">Membrane</keyword>
<keyword evidence="11" id="KW-0482">Metalloprotease</keyword>
<name>A0ABT1ZNQ3_9BURK</name>
<dbReference type="PANTHER" id="PTHR35864:SF1">
    <property type="entry name" value="ZINC METALLOPROTEASE YWHC-RELATED"/>
    <property type="match status" value="1"/>
</dbReference>
<keyword evidence="4" id="KW-1003">Cell membrane</keyword>
<accession>A0ABT1ZNQ3</accession>
<evidence type="ECO:0000256" key="9">
    <source>
        <dbReference type="ARBA" id="ARBA00022833"/>
    </source>
</evidence>
<comment type="subcellular location">
    <subcellularLocation>
        <location evidence="2">Cell membrane</location>
        <topology evidence="2">Multi-pass membrane protein</topology>
    </subcellularLocation>
</comment>
<keyword evidence="10 13" id="KW-1133">Transmembrane helix</keyword>
<comment type="similarity">
    <text evidence="3">Belongs to the peptidase M50B family.</text>
</comment>
<evidence type="ECO:0000256" key="12">
    <source>
        <dbReference type="ARBA" id="ARBA00023136"/>
    </source>
</evidence>
<evidence type="ECO:0000256" key="7">
    <source>
        <dbReference type="ARBA" id="ARBA00022723"/>
    </source>
</evidence>
<reference evidence="14 15" key="1">
    <citation type="submission" date="2022-08" db="EMBL/GenBank/DDBJ databases">
        <title>Reclassification of Massilia species as members of the genera Telluria, Duganella, Pseudoduganella, Mokoshia gen. nov. and Zemynaea gen. nov. using orthogonal and non-orthogonal genome-based approaches.</title>
        <authorList>
            <person name="Bowman J.P."/>
        </authorList>
    </citation>
    <scope>NUCLEOTIDE SEQUENCE [LARGE SCALE GENOMIC DNA]</scope>
    <source>
        <strain evidence="14 15">JCM 31316</strain>
    </source>
</reference>
<keyword evidence="8" id="KW-0378">Hydrolase</keyword>
<evidence type="ECO:0000256" key="13">
    <source>
        <dbReference type="SAM" id="Phobius"/>
    </source>
</evidence>
<dbReference type="GO" id="GO:0008233">
    <property type="term" value="F:peptidase activity"/>
    <property type="evidence" value="ECO:0007669"/>
    <property type="project" value="UniProtKB-KW"/>
</dbReference>
<evidence type="ECO:0000256" key="10">
    <source>
        <dbReference type="ARBA" id="ARBA00022989"/>
    </source>
</evidence>
<evidence type="ECO:0000256" key="4">
    <source>
        <dbReference type="ARBA" id="ARBA00022475"/>
    </source>
</evidence>
<evidence type="ECO:0000256" key="8">
    <source>
        <dbReference type="ARBA" id="ARBA00022801"/>
    </source>
</evidence>
<dbReference type="EMBL" id="JANUGW010000004">
    <property type="protein sequence ID" value="MCS0581520.1"/>
    <property type="molecule type" value="Genomic_DNA"/>
</dbReference>
<feature type="transmembrane region" description="Helical" evidence="13">
    <location>
        <begin position="173"/>
        <end position="192"/>
    </location>
</feature>
<evidence type="ECO:0000256" key="1">
    <source>
        <dbReference type="ARBA" id="ARBA00001947"/>
    </source>
</evidence>